<gene>
    <name evidence="1" type="ORF">OFUS_LOCUS23290</name>
</gene>
<proteinExistence type="predicted"/>
<name>A0A8J1TBY1_OWEFU</name>
<dbReference type="AlphaFoldDB" id="A0A8J1TBY1"/>
<organism evidence="1 2">
    <name type="scientific">Owenia fusiformis</name>
    <name type="common">Polychaete worm</name>
    <dbReference type="NCBI Taxonomy" id="6347"/>
    <lineage>
        <taxon>Eukaryota</taxon>
        <taxon>Metazoa</taxon>
        <taxon>Spiralia</taxon>
        <taxon>Lophotrochozoa</taxon>
        <taxon>Annelida</taxon>
        <taxon>Polychaeta</taxon>
        <taxon>Sedentaria</taxon>
        <taxon>Canalipalpata</taxon>
        <taxon>Sabellida</taxon>
        <taxon>Oweniida</taxon>
        <taxon>Oweniidae</taxon>
        <taxon>Owenia</taxon>
    </lineage>
</organism>
<accession>A0A8J1TBY1</accession>
<sequence>ELADGSTYDAVSVIKPFSETSNAGYVHTKEQCIQPRSTTSFSTPESDDFMESGKTMANSLHVVEEIFKNTRFHTGVTYGTLGFRWMRLIDDCLLCTTKFGVAVMKNNSRALSHWGKRDKHIPGSSDRTRRQFGDDLLTFINMRNKYKLDNKNLFVNTHLKDIFRDTFA</sequence>
<dbReference type="OrthoDB" id="6159959at2759"/>
<reference evidence="1" key="1">
    <citation type="submission" date="2022-03" db="EMBL/GenBank/DDBJ databases">
        <authorList>
            <person name="Martin C."/>
        </authorList>
    </citation>
    <scope>NUCLEOTIDE SEQUENCE</scope>
</reference>
<dbReference type="EMBL" id="CAIIXF020000011">
    <property type="protein sequence ID" value="CAH1799260.1"/>
    <property type="molecule type" value="Genomic_DNA"/>
</dbReference>
<comment type="caution">
    <text evidence="1">The sequence shown here is derived from an EMBL/GenBank/DDBJ whole genome shotgun (WGS) entry which is preliminary data.</text>
</comment>
<dbReference type="Proteomes" id="UP000749559">
    <property type="component" value="Unassembled WGS sequence"/>
</dbReference>
<evidence type="ECO:0000313" key="2">
    <source>
        <dbReference type="Proteomes" id="UP000749559"/>
    </source>
</evidence>
<protein>
    <submittedName>
        <fullName evidence="1">Uncharacterized protein</fullName>
    </submittedName>
</protein>
<keyword evidence="2" id="KW-1185">Reference proteome</keyword>
<feature type="non-terminal residue" evidence="1">
    <location>
        <position position="1"/>
    </location>
</feature>
<evidence type="ECO:0000313" key="1">
    <source>
        <dbReference type="EMBL" id="CAH1799260.1"/>
    </source>
</evidence>